<dbReference type="InterPro" id="IPR000873">
    <property type="entry name" value="AMP-dep_synth/lig_dom"/>
</dbReference>
<name>A0ABD5WKG3_9EURY</name>
<evidence type="ECO:0000256" key="2">
    <source>
        <dbReference type="ARBA" id="ARBA00022598"/>
    </source>
</evidence>
<keyword evidence="3" id="KW-0547">Nucleotide-binding</keyword>
<feature type="region of interest" description="Disordered" evidence="5">
    <location>
        <begin position="529"/>
        <end position="551"/>
    </location>
</feature>
<keyword evidence="9" id="KW-1185">Reference proteome</keyword>
<dbReference type="InterPro" id="IPR042099">
    <property type="entry name" value="ANL_N_sf"/>
</dbReference>
<keyword evidence="2" id="KW-0436">Ligase</keyword>
<dbReference type="GO" id="GO:0016405">
    <property type="term" value="F:CoA-ligase activity"/>
    <property type="evidence" value="ECO:0007669"/>
    <property type="project" value="UniProtKB-ARBA"/>
</dbReference>
<evidence type="ECO:0000256" key="4">
    <source>
        <dbReference type="ARBA" id="ARBA00022840"/>
    </source>
</evidence>
<sequence>MPVDYDAAVADFEWDIPDDYTLPAVIEGHAEAYGDRVAVTFLDDEGTRAERTYADIHDDTNRFANALEELGVGEGDRVMHLFPRHPDAFAVQLGVLKRGALVVPCSEMLKPKDLAFRANDCDATTVVAHESLVDMVDPVVDETPLETLICLDGSPEGWHEFDDLLDGQATEHDGPAVGAQDPMSINYTSGTTGQPKPVLHKHRWMRAFELVNAPYWWGVSAEGADVPGAVGDDVDLDEELLWATTGTGWAKWFWSPVGVGITTGSRQLLYEGDFDADEFLSVMEREGVTRLCAVPTQYRMFTQTDLSTYDLDLKEALSAGEPLNREPIEALQDAFGITPRDGYGQTETVCLVSNYPGIDVKEGSMGKPTPGLGTTIIDTQEEEEVEPGEIGEVAVPVGCPGIFEQYYEKPDLDAKTFSGDYYRTGDLAREDEDGYFFFEGRADDIILSAGYRIGPFEVEDALVSHEAVAEAAAVGSPHEERGNVVKAYVVLASGYEGSEALTAELQDYMKAETAPYKYPRRIEYVDELPKTSSGKTRRIELRKREEEQFGQ</sequence>
<dbReference type="PROSITE" id="PS00455">
    <property type="entry name" value="AMP_BINDING"/>
    <property type="match status" value="1"/>
</dbReference>
<evidence type="ECO:0000256" key="1">
    <source>
        <dbReference type="ARBA" id="ARBA00006432"/>
    </source>
</evidence>
<dbReference type="PANTHER" id="PTHR43605:SF10">
    <property type="entry name" value="ACYL-COA SYNTHETASE MEDIUM CHAIN FAMILY MEMBER 3"/>
    <property type="match status" value="1"/>
</dbReference>
<evidence type="ECO:0000256" key="3">
    <source>
        <dbReference type="ARBA" id="ARBA00022741"/>
    </source>
</evidence>
<feature type="compositionally biased region" description="Basic and acidic residues" evidence="5">
    <location>
        <begin position="537"/>
        <end position="551"/>
    </location>
</feature>
<comment type="similarity">
    <text evidence="1">Belongs to the ATP-dependent AMP-binding enzyme family.</text>
</comment>
<dbReference type="GO" id="GO:0016878">
    <property type="term" value="F:acid-thiol ligase activity"/>
    <property type="evidence" value="ECO:0007669"/>
    <property type="project" value="UniProtKB-ARBA"/>
</dbReference>
<dbReference type="AlphaFoldDB" id="A0ABD5WKG3"/>
<proteinExistence type="inferred from homology"/>
<dbReference type="Pfam" id="PF00501">
    <property type="entry name" value="AMP-binding"/>
    <property type="match status" value="1"/>
</dbReference>
<accession>A0ABD5WKG3</accession>
<dbReference type="EMBL" id="JBHTAH010000016">
    <property type="protein sequence ID" value="MFC7071018.1"/>
    <property type="molecule type" value="Genomic_DNA"/>
</dbReference>
<evidence type="ECO:0000259" key="7">
    <source>
        <dbReference type="Pfam" id="PF13193"/>
    </source>
</evidence>
<evidence type="ECO:0000259" key="6">
    <source>
        <dbReference type="Pfam" id="PF00501"/>
    </source>
</evidence>
<dbReference type="GeneID" id="81125565"/>
<dbReference type="InterPro" id="IPR051087">
    <property type="entry name" value="Mitochondrial_ACSM"/>
</dbReference>
<dbReference type="InterPro" id="IPR020845">
    <property type="entry name" value="AMP-binding_CS"/>
</dbReference>
<dbReference type="FunFam" id="3.30.300.30:FF:000005">
    <property type="entry name" value="Acyl-coenzyme A synthetase ACSM5, mitochondrial"/>
    <property type="match status" value="1"/>
</dbReference>
<dbReference type="InterPro" id="IPR025110">
    <property type="entry name" value="AMP-bd_C"/>
</dbReference>
<comment type="caution">
    <text evidence="8">The sequence shown here is derived from an EMBL/GenBank/DDBJ whole genome shotgun (WGS) entry which is preliminary data.</text>
</comment>
<dbReference type="GO" id="GO:0005524">
    <property type="term" value="F:ATP binding"/>
    <property type="evidence" value="ECO:0007669"/>
    <property type="project" value="UniProtKB-KW"/>
</dbReference>
<evidence type="ECO:0000313" key="9">
    <source>
        <dbReference type="Proteomes" id="UP001596461"/>
    </source>
</evidence>
<protein>
    <submittedName>
        <fullName evidence="8">Acyl-CoA synthetase</fullName>
    </submittedName>
</protein>
<feature type="domain" description="AMP-binding enzyme C-terminal" evidence="7">
    <location>
        <begin position="457"/>
        <end position="535"/>
    </location>
</feature>
<dbReference type="RefSeq" id="WP_284030720.1">
    <property type="nucleotide sequence ID" value="NZ_CP126154.1"/>
</dbReference>
<dbReference type="Proteomes" id="UP001596461">
    <property type="component" value="Unassembled WGS sequence"/>
</dbReference>
<evidence type="ECO:0000256" key="5">
    <source>
        <dbReference type="SAM" id="MobiDB-lite"/>
    </source>
</evidence>
<feature type="domain" description="AMP-dependent synthetase/ligase" evidence="6">
    <location>
        <begin position="28"/>
        <end position="407"/>
    </location>
</feature>
<dbReference type="Pfam" id="PF13193">
    <property type="entry name" value="AMP-binding_C"/>
    <property type="match status" value="1"/>
</dbReference>
<keyword evidence="4" id="KW-0067">ATP-binding</keyword>
<gene>
    <name evidence="8" type="ORF">ACFQL9_15335</name>
</gene>
<evidence type="ECO:0000313" key="8">
    <source>
        <dbReference type="EMBL" id="MFC7071018.1"/>
    </source>
</evidence>
<reference evidence="8 9" key="1">
    <citation type="journal article" date="2019" name="Int. J. Syst. Evol. Microbiol.">
        <title>The Global Catalogue of Microorganisms (GCM) 10K type strain sequencing project: providing services to taxonomists for standard genome sequencing and annotation.</title>
        <authorList>
            <consortium name="The Broad Institute Genomics Platform"/>
            <consortium name="The Broad Institute Genome Sequencing Center for Infectious Disease"/>
            <person name="Wu L."/>
            <person name="Ma J."/>
        </authorList>
    </citation>
    <scope>NUCLEOTIDE SEQUENCE [LARGE SCALE GENOMIC DNA]</scope>
    <source>
        <strain evidence="8 9">DT31</strain>
    </source>
</reference>
<dbReference type="Gene3D" id="3.30.300.30">
    <property type="match status" value="1"/>
</dbReference>
<dbReference type="PANTHER" id="PTHR43605">
    <property type="entry name" value="ACYL-COENZYME A SYNTHETASE"/>
    <property type="match status" value="1"/>
</dbReference>
<organism evidence="8 9">
    <name type="scientific">Halobaculum lipolyticum</name>
    <dbReference type="NCBI Taxonomy" id="3032001"/>
    <lineage>
        <taxon>Archaea</taxon>
        <taxon>Methanobacteriati</taxon>
        <taxon>Methanobacteriota</taxon>
        <taxon>Stenosarchaea group</taxon>
        <taxon>Halobacteria</taxon>
        <taxon>Halobacteriales</taxon>
        <taxon>Haloferacaceae</taxon>
        <taxon>Halobaculum</taxon>
    </lineage>
</organism>
<dbReference type="InterPro" id="IPR045851">
    <property type="entry name" value="AMP-bd_C_sf"/>
</dbReference>
<dbReference type="SUPFAM" id="SSF56801">
    <property type="entry name" value="Acetyl-CoA synthetase-like"/>
    <property type="match status" value="1"/>
</dbReference>
<dbReference type="Gene3D" id="3.40.50.12780">
    <property type="entry name" value="N-terminal domain of ligase-like"/>
    <property type="match status" value="1"/>
</dbReference>